<dbReference type="EMBL" id="JAAGYP010000261">
    <property type="protein sequence ID" value="NEN73751.1"/>
    <property type="molecule type" value="Genomic_DNA"/>
</dbReference>
<reference evidence="1 3" key="2">
    <citation type="submission" date="2020-02" db="EMBL/GenBank/DDBJ databases">
        <authorList>
            <person name="Subbiah M."/>
            <person name="Call D."/>
        </authorList>
    </citation>
    <scope>NUCLEOTIDE SEQUENCE [LARGE SCALE GENOMIC DNA]</scope>
    <source>
        <strain evidence="1 3">8375wB1</strain>
    </source>
</reference>
<proteinExistence type="predicted"/>
<dbReference type="EMBL" id="JAAKCF010000047">
    <property type="protein sequence ID" value="NGI81865.1"/>
    <property type="molecule type" value="Genomic_DNA"/>
</dbReference>
<dbReference type="AlphaFoldDB" id="A0A6G4PJU2"/>
<evidence type="ECO:0000313" key="2">
    <source>
        <dbReference type="EMBL" id="NGI81865.1"/>
    </source>
</evidence>
<name>A0A6G4PJU2_ECOLX</name>
<dbReference type="Proteomes" id="UP000471360">
    <property type="component" value="Unassembled WGS sequence"/>
</dbReference>
<dbReference type="Pfam" id="PF06069">
    <property type="entry name" value="PerC"/>
    <property type="match status" value="1"/>
</dbReference>
<evidence type="ECO:0000313" key="1">
    <source>
        <dbReference type="EMBL" id="NEN73751.1"/>
    </source>
</evidence>
<sequence>MDGSLIQLNKILVDEFLSTQKRALEAVDDLIALKLEAAGCWRRASARWLVVMGAGDITDAQREWLLRRRAYCMAQTTSHVLHEKMNIRGVAKAADETLKRMGIADLSEEMFRKRPSYY</sequence>
<evidence type="ECO:0000313" key="3">
    <source>
        <dbReference type="Proteomes" id="UP000471360"/>
    </source>
</evidence>
<organism evidence="2">
    <name type="scientific">Escherichia coli</name>
    <dbReference type="NCBI Taxonomy" id="562"/>
    <lineage>
        <taxon>Bacteria</taxon>
        <taxon>Pseudomonadati</taxon>
        <taxon>Pseudomonadota</taxon>
        <taxon>Gammaproteobacteria</taxon>
        <taxon>Enterobacterales</taxon>
        <taxon>Enterobacteriaceae</taxon>
        <taxon>Escherichia</taxon>
    </lineage>
</organism>
<comment type="caution">
    <text evidence="2">The sequence shown here is derived from an EMBL/GenBank/DDBJ whole genome shotgun (WGS) entry which is preliminary data.</text>
</comment>
<dbReference type="InterPro" id="IPR024684">
    <property type="entry name" value="Tscrpt_act_PerC/SfV_Orf40"/>
</dbReference>
<gene>
    <name evidence="1" type="ORF">G3W53_27745</name>
    <name evidence="2" type="ORF">G5665_22315</name>
</gene>
<protein>
    <submittedName>
        <fullName evidence="2">PerC family transcriptional regulator</fullName>
    </submittedName>
</protein>
<accession>A0A6G4PJU2</accession>
<reference evidence="2" key="1">
    <citation type="submission" date="2020-02" db="EMBL/GenBank/DDBJ databases">
        <title>Complete sequences of Escherichia coli O157 and non-O157 isolates from feces of Canadian feedlot cattle.</title>
        <authorList>
            <person name="Castro V.S."/>
            <person name="Figueiredo E.S."/>
            <person name="Mcallister T."/>
            <person name="King R."/>
            <person name="Reuter T."/>
            <person name="Polo R.O."/>
            <person name="Conte-Junior C.A."/>
            <person name="Stanford K."/>
        </authorList>
    </citation>
    <scope>NUCLEOTIDE SEQUENCE</scope>
    <source>
        <strain evidence="2">CAP26</strain>
    </source>
</reference>